<evidence type="ECO:0000256" key="4">
    <source>
        <dbReference type="ARBA" id="ARBA00022763"/>
    </source>
</evidence>
<dbReference type="GO" id="GO:0016887">
    <property type="term" value="F:ATP hydrolysis activity"/>
    <property type="evidence" value="ECO:0007669"/>
    <property type="project" value="RHEA"/>
</dbReference>
<dbReference type="Pfam" id="PF00271">
    <property type="entry name" value="Helicase_C"/>
    <property type="match status" value="1"/>
</dbReference>
<dbReference type="STRING" id="1007676.ABM34_03410"/>
<dbReference type="NCBIfam" id="TIGR00643">
    <property type="entry name" value="recG"/>
    <property type="match status" value="1"/>
</dbReference>
<evidence type="ECO:0000259" key="17">
    <source>
        <dbReference type="PROSITE" id="PS51194"/>
    </source>
</evidence>
<dbReference type="RefSeq" id="WP_048703398.1">
    <property type="nucleotide sequence ID" value="NZ_CP012034.1"/>
</dbReference>
<dbReference type="EMBL" id="CP012034">
    <property type="protein sequence ID" value="AKP66702.1"/>
    <property type="molecule type" value="Genomic_DNA"/>
</dbReference>
<dbReference type="KEGG" id="lgn:ABM34_03410"/>
<reference evidence="19" key="1">
    <citation type="submission" date="2015-07" db="EMBL/GenBank/DDBJ databases">
        <title>Lactobacillus ginsenosidimutans/EMML 3141/ whole genome sequencing.</title>
        <authorList>
            <person name="Kim M.K."/>
            <person name="Im W.-T."/>
            <person name="Srinivasan S."/>
            <person name="Lee J.-J."/>
        </authorList>
    </citation>
    <scope>NUCLEOTIDE SEQUENCE [LARGE SCALE GENOMIC DNA]</scope>
    <source>
        <strain evidence="19">EMML 3041</strain>
    </source>
</reference>
<accession>A0A0H4QFG7</accession>
<keyword evidence="8" id="KW-0238">DNA-binding</keyword>
<dbReference type="CDD" id="cd04488">
    <property type="entry name" value="RecG_wedge_OBF"/>
    <property type="match status" value="1"/>
</dbReference>
<dbReference type="PATRIC" id="fig|1007676.4.peg.704"/>
<dbReference type="CDD" id="cd17992">
    <property type="entry name" value="DEXHc_RecG"/>
    <property type="match status" value="1"/>
</dbReference>
<dbReference type="Gene3D" id="3.40.50.300">
    <property type="entry name" value="P-loop containing nucleotide triphosphate hydrolases"/>
    <property type="match status" value="2"/>
</dbReference>
<protein>
    <recommendedName>
        <fullName evidence="2 15">ATP-dependent DNA helicase RecG</fullName>
        <ecNumber evidence="13 15">5.6.2.4</ecNumber>
    </recommendedName>
</protein>
<keyword evidence="4 15" id="KW-0227">DNA damage</keyword>
<evidence type="ECO:0000256" key="13">
    <source>
        <dbReference type="ARBA" id="ARBA00034808"/>
    </source>
</evidence>
<dbReference type="PROSITE" id="PS51192">
    <property type="entry name" value="HELICASE_ATP_BIND_1"/>
    <property type="match status" value="1"/>
</dbReference>
<dbReference type="InterPro" id="IPR004609">
    <property type="entry name" value="ATP-dep_DNA_helicase_RecG"/>
</dbReference>
<dbReference type="InterPro" id="IPR045562">
    <property type="entry name" value="RecG_dom3_C"/>
</dbReference>
<dbReference type="GO" id="GO:0003677">
    <property type="term" value="F:DNA binding"/>
    <property type="evidence" value="ECO:0007669"/>
    <property type="project" value="UniProtKB-KW"/>
</dbReference>
<dbReference type="InterPro" id="IPR001650">
    <property type="entry name" value="Helicase_C-like"/>
</dbReference>
<sequence length="679" mass="76734">MKLQEIPVSVLPGVGPKRLTAIESLGIKSIYDLLFYFPFRYEDMEVKSLEDAVDQEKILLKGIVASDPVVAHFGYKKNRLNVRILVENESIMVTFFNQPWLKDKFETGNEVAVYGKWDQNRRALTGMKVIGDSHSEGAIDSVYSVNKSIHQKTLVNLIKQAFDTYHQDIVSVIPIEIRTKYQLLEDEQIVKGMHFPKDEQESEVARRSAKFREFFLFECGIQSVKAKDRQDNDGLVEDYNREFVQEFLNDLPFDLTNAQTKVVDEILSDMSSKHHMNRLLQGDVGSGKTIVAVIAMLASVTAGFQAAIMAPTEILAQQHFEKISNLLTPLKLRVGILTGSQTKKEHDTIAQNIADGKINVIVGTHALIQDSVNFKNLGFIVIDEQHRFGVNQRKALREKGPNPDVLAMTATPIPRTLAITTYGDMDVSRIDELPSGRKPIQTYWIRSQKVEQMYRFVKKQLEDHAQVYVVTPLISESEKIDLKNAELIFDKFNELFAPKYKIGLLHGQMPNDEKESVMDDFSAQKIDVLVSTTVIEVGVDVPNATVMVIYDANRFGLSQLHQLRGRVGRGDKQSYCILIADPKNEIALERMKILTTTTDGFVLAEEDLKMRGSGDLLGSKQSGLPDFKVGNPIVDFNILETAQQEAEQLFKDDDAIEKPENKVLKLFLSVEFEQLNNFD</sequence>
<proteinExistence type="inferred from homology"/>
<dbReference type="InterPro" id="IPR012340">
    <property type="entry name" value="NA-bd_OB-fold"/>
</dbReference>
<keyword evidence="5 15" id="KW-0378">Hydrolase</keyword>
<dbReference type="GO" id="GO:0006281">
    <property type="term" value="P:DNA repair"/>
    <property type="evidence" value="ECO:0007669"/>
    <property type="project" value="UniProtKB-UniRule"/>
</dbReference>
<evidence type="ECO:0000256" key="7">
    <source>
        <dbReference type="ARBA" id="ARBA00022840"/>
    </source>
</evidence>
<dbReference type="NCBIfam" id="NF008168">
    <property type="entry name" value="PRK10917.2-2"/>
    <property type="match status" value="1"/>
</dbReference>
<keyword evidence="3 15" id="KW-0547">Nucleotide-binding</keyword>
<dbReference type="SMART" id="SM00487">
    <property type="entry name" value="DEXDc"/>
    <property type="match status" value="1"/>
</dbReference>
<dbReference type="Pfam" id="PF17191">
    <property type="entry name" value="RecG_wedge"/>
    <property type="match status" value="1"/>
</dbReference>
<dbReference type="Pfam" id="PF19833">
    <property type="entry name" value="RecG_dom3_C"/>
    <property type="match status" value="1"/>
</dbReference>
<evidence type="ECO:0000256" key="5">
    <source>
        <dbReference type="ARBA" id="ARBA00022801"/>
    </source>
</evidence>
<name>A0A0H4QFG7_9LACO</name>
<dbReference type="GO" id="GO:0005524">
    <property type="term" value="F:ATP binding"/>
    <property type="evidence" value="ECO:0007669"/>
    <property type="project" value="UniProtKB-KW"/>
</dbReference>
<dbReference type="GO" id="GO:0043138">
    <property type="term" value="F:3'-5' DNA helicase activity"/>
    <property type="evidence" value="ECO:0007669"/>
    <property type="project" value="UniProtKB-EC"/>
</dbReference>
<evidence type="ECO:0000256" key="15">
    <source>
        <dbReference type="RuleBase" id="RU363016"/>
    </source>
</evidence>
<organism evidence="18 19">
    <name type="scientific">Companilactobacillus ginsenosidimutans</name>
    <dbReference type="NCBI Taxonomy" id="1007676"/>
    <lineage>
        <taxon>Bacteria</taxon>
        <taxon>Bacillati</taxon>
        <taxon>Bacillota</taxon>
        <taxon>Bacilli</taxon>
        <taxon>Lactobacillales</taxon>
        <taxon>Lactobacillaceae</taxon>
        <taxon>Companilactobacillus</taxon>
    </lineage>
</organism>
<evidence type="ECO:0000256" key="11">
    <source>
        <dbReference type="ARBA" id="ARBA00023235"/>
    </source>
</evidence>
<evidence type="ECO:0000259" key="16">
    <source>
        <dbReference type="PROSITE" id="PS51192"/>
    </source>
</evidence>
<dbReference type="Gene3D" id="2.40.50.140">
    <property type="entry name" value="Nucleic acid-binding proteins"/>
    <property type="match status" value="1"/>
</dbReference>
<dbReference type="SMART" id="SM00490">
    <property type="entry name" value="HELICc"/>
    <property type="match status" value="2"/>
</dbReference>
<keyword evidence="6 15" id="KW-0347">Helicase</keyword>
<dbReference type="EC" id="5.6.2.4" evidence="13 15"/>
<evidence type="ECO:0000256" key="9">
    <source>
        <dbReference type="ARBA" id="ARBA00023172"/>
    </source>
</evidence>
<dbReference type="OrthoDB" id="9804325at2"/>
<dbReference type="PANTHER" id="PTHR47964">
    <property type="entry name" value="ATP-DEPENDENT DNA HELICASE HOMOLOG RECG, CHLOROPLASTIC"/>
    <property type="match status" value="1"/>
</dbReference>
<dbReference type="SUPFAM" id="SSF52540">
    <property type="entry name" value="P-loop containing nucleoside triphosphate hydrolases"/>
    <property type="match status" value="2"/>
</dbReference>
<comment type="catalytic activity">
    <reaction evidence="12 15">
        <text>Couples ATP hydrolysis with the unwinding of duplex DNA by translocating in the 3'-5' direction.</text>
        <dbReference type="EC" id="5.6.2.4"/>
    </reaction>
</comment>
<dbReference type="CDD" id="cd18811">
    <property type="entry name" value="SF2_C_RecG"/>
    <property type="match status" value="1"/>
</dbReference>
<feature type="domain" description="Helicase C-terminal" evidence="17">
    <location>
        <begin position="449"/>
        <end position="609"/>
    </location>
</feature>
<keyword evidence="10 15" id="KW-0234">DNA repair</keyword>
<evidence type="ECO:0000256" key="14">
    <source>
        <dbReference type="ARBA" id="ARBA00048988"/>
    </source>
</evidence>
<comment type="function">
    <text evidence="15">Plays a critical role in recombination and DNA repair. Helps process Holliday junction intermediates to mature products by catalyzing branch migration. Has replication fork regression activity, unwinds stalled or blocked replication forks to make a HJ that can be resolved. Has a DNA unwinding activity characteristic of a DNA helicase with 3'-5' polarity.</text>
</comment>
<comment type="similarity">
    <text evidence="1 15">Belongs to the helicase family. RecG subfamily.</text>
</comment>
<evidence type="ECO:0000313" key="18">
    <source>
        <dbReference type="EMBL" id="AKP66702.1"/>
    </source>
</evidence>
<evidence type="ECO:0000313" key="19">
    <source>
        <dbReference type="Proteomes" id="UP000036106"/>
    </source>
</evidence>
<feature type="domain" description="Helicase ATP-binding" evidence="16">
    <location>
        <begin position="269"/>
        <end position="430"/>
    </location>
</feature>
<evidence type="ECO:0000256" key="3">
    <source>
        <dbReference type="ARBA" id="ARBA00022741"/>
    </source>
</evidence>
<keyword evidence="7 15" id="KW-0067">ATP-binding</keyword>
<evidence type="ECO:0000256" key="10">
    <source>
        <dbReference type="ARBA" id="ARBA00023204"/>
    </source>
</evidence>
<evidence type="ECO:0000256" key="12">
    <source>
        <dbReference type="ARBA" id="ARBA00034617"/>
    </source>
</evidence>
<dbReference type="NCBIfam" id="NF008165">
    <property type="entry name" value="PRK10917.1-3"/>
    <property type="match status" value="1"/>
</dbReference>
<evidence type="ECO:0000256" key="2">
    <source>
        <dbReference type="ARBA" id="ARBA00017846"/>
    </source>
</evidence>
<evidence type="ECO:0000256" key="6">
    <source>
        <dbReference type="ARBA" id="ARBA00022806"/>
    </source>
</evidence>
<dbReference type="Proteomes" id="UP000036106">
    <property type="component" value="Chromosome"/>
</dbReference>
<keyword evidence="9 15" id="KW-0233">DNA recombination</keyword>
<evidence type="ECO:0000256" key="1">
    <source>
        <dbReference type="ARBA" id="ARBA00007504"/>
    </source>
</evidence>
<dbReference type="Pfam" id="PF00270">
    <property type="entry name" value="DEAD"/>
    <property type="match status" value="1"/>
</dbReference>
<gene>
    <name evidence="18" type="ORF">ABM34_03410</name>
</gene>
<keyword evidence="19" id="KW-1185">Reference proteome</keyword>
<dbReference type="GO" id="GO:0006310">
    <property type="term" value="P:DNA recombination"/>
    <property type="evidence" value="ECO:0007669"/>
    <property type="project" value="UniProtKB-UniRule"/>
</dbReference>
<dbReference type="InterPro" id="IPR014001">
    <property type="entry name" value="Helicase_ATP-bd"/>
</dbReference>
<evidence type="ECO:0000256" key="8">
    <source>
        <dbReference type="ARBA" id="ARBA00023125"/>
    </source>
</evidence>
<dbReference type="InterPro" id="IPR027417">
    <property type="entry name" value="P-loop_NTPase"/>
</dbReference>
<dbReference type="PANTHER" id="PTHR47964:SF1">
    <property type="entry name" value="ATP-DEPENDENT DNA HELICASE HOMOLOG RECG, CHLOROPLASTIC"/>
    <property type="match status" value="1"/>
</dbReference>
<dbReference type="InterPro" id="IPR047112">
    <property type="entry name" value="RecG/Mfd"/>
</dbReference>
<dbReference type="PROSITE" id="PS51194">
    <property type="entry name" value="HELICASE_CTER"/>
    <property type="match status" value="1"/>
</dbReference>
<dbReference type="AlphaFoldDB" id="A0A0H4QFG7"/>
<dbReference type="SUPFAM" id="SSF50249">
    <property type="entry name" value="Nucleic acid-binding proteins"/>
    <property type="match status" value="1"/>
</dbReference>
<keyword evidence="11" id="KW-0413">Isomerase</keyword>
<comment type="catalytic activity">
    <reaction evidence="14 15">
        <text>ATP + H2O = ADP + phosphate + H(+)</text>
        <dbReference type="Rhea" id="RHEA:13065"/>
        <dbReference type="ChEBI" id="CHEBI:15377"/>
        <dbReference type="ChEBI" id="CHEBI:15378"/>
        <dbReference type="ChEBI" id="CHEBI:30616"/>
        <dbReference type="ChEBI" id="CHEBI:43474"/>
        <dbReference type="ChEBI" id="CHEBI:456216"/>
        <dbReference type="EC" id="5.6.2.4"/>
    </reaction>
</comment>
<dbReference type="InterPro" id="IPR011545">
    <property type="entry name" value="DEAD/DEAH_box_helicase_dom"/>
</dbReference>
<dbReference type="InterPro" id="IPR033454">
    <property type="entry name" value="RecG_wedge"/>
</dbReference>